<organism evidence="10 11">
    <name type="scientific">Candidatus Woesebacteria bacterium RIFCSPHIGHO2_01_FULL_39_28</name>
    <dbReference type="NCBI Taxonomy" id="1802496"/>
    <lineage>
        <taxon>Bacteria</taxon>
        <taxon>Candidatus Woeseibacteriota</taxon>
    </lineage>
</organism>
<evidence type="ECO:0000256" key="6">
    <source>
        <dbReference type="ARBA" id="ARBA00022989"/>
    </source>
</evidence>
<gene>
    <name evidence="10" type="ORF">A2627_02420</name>
</gene>
<evidence type="ECO:0000256" key="5">
    <source>
        <dbReference type="ARBA" id="ARBA00022692"/>
    </source>
</evidence>
<feature type="transmembrane region" description="Helical" evidence="8">
    <location>
        <begin position="317"/>
        <end position="334"/>
    </location>
</feature>
<feature type="transmembrane region" description="Helical" evidence="8">
    <location>
        <begin position="138"/>
        <end position="156"/>
    </location>
</feature>
<evidence type="ECO:0000313" key="11">
    <source>
        <dbReference type="Proteomes" id="UP000178851"/>
    </source>
</evidence>
<keyword evidence="3" id="KW-0328">Glycosyltransferase</keyword>
<evidence type="ECO:0000256" key="1">
    <source>
        <dbReference type="ARBA" id="ARBA00004651"/>
    </source>
</evidence>
<dbReference type="InterPro" id="IPR050297">
    <property type="entry name" value="LipidA_mod_glycosyltrf_83"/>
</dbReference>
<feature type="domain" description="Glycosyltransferase RgtA/B/C/D-like" evidence="9">
    <location>
        <begin position="67"/>
        <end position="221"/>
    </location>
</feature>
<dbReference type="GO" id="GO:0016763">
    <property type="term" value="F:pentosyltransferase activity"/>
    <property type="evidence" value="ECO:0007669"/>
    <property type="project" value="TreeGrafter"/>
</dbReference>
<evidence type="ECO:0000256" key="8">
    <source>
        <dbReference type="SAM" id="Phobius"/>
    </source>
</evidence>
<feature type="transmembrane region" description="Helical" evidence="8">
    <location>
        <begin position="70"/>
        <end position="103"/>
    </location>
</feature>
<keyword evidence="7 8" id="KW-0472">Membrane</keyword>
<dbReference type="GO" id="GO:0005886">
    <property type="term" value="C:plasma membrane"/>
    <property type="evidence" value="ECO:0007669"/>
    <property type="project" value="UniProtKB-SubCell"/>
</dbReference>
<dbReference type="Pfam" id="PF13231">
    <property type="entry name" value="PMT_2"/>
    <property type="match status" value="1"/>
</dbReference>
<dbReference type="EMBL" id="MGGI01000009">
    <property type="protein sequence ID" value="OGM26999.1"/>
    <property type="molecule type" value="Genomic_DNA"/>
</dbReference>
<comment type="caution">
    <text evidence="10">The sequence shown here is derived from an EMBL/GenBank/DDBJ whole genome shotgun (WGS) entry which is preliminary data.</text>
</comment>
<evidence type="ECO:0000259" key="9">
    <source>
        <dbReference type="Pfam" id="PF13231"/>
    </source>
</evidence>
<evidence type="ECO:0000256" key="2">
    <source>
        <dbReference type="ARBA" id="ARBA00022475"/>
    </source>
</evidence>
<evidence type="ECO:0000313" key="10">
    <source>
        <dbReference type="EMBL" id="OGM26999.1"/>
    </source>
</evidence>
<feature type="transmembrane region" description="Helical" evidence="8">
    <location>
        <begin position="265"/>
        <end position="287"/>
    </location>
</feature>
<keyword evidence="4" id="KW-0808">Transferase</keyword>
<feature type="transmembrane region" description="Helical" evidence="8">
    <location>
        <begin position="294"/>
        <end position="311"/>
    </location>
</feature>
<keyword evidence="5 8" id="KW-0812">Transmembrane</keyword>
<evidence type="ECO:0000256" key="4">
    <source>
        <dbReference type="ARBA" id="ARBA00022679"/>
    </source>
</evidence>
<dbReference type="GO" id="GO:0009103">
    <property type="term" value="P:lipopolysaccharide biosynthetic process"/>
    <property type="evidence" value="ECO:0007669"/>
    <property type="project" value="UniProtKB-ARBA"/>
</dbReference>
<accession>A0A1F7YJD7</accession>
<protein>
    <recommendedName>
        <fullName evidence="9">Glycosyltransferase RgtA/B/C/D-like domain-containing protein</fullName>
    </recommendedName>
</protein>
<feature type="transmembrane region" description="Helical" evidence="8">
    <location>
        <begin position="202"/>
        <end position="222"/>
    </location>
</feature>
<dbReference type="Proteomes" id="UP000178851">
    <property type="component" value="Unassembled WGS sequence"/>
</dbReference>
<proteinExistence type="predicted"/>
<keyword evidence="2" id="KW-1003">Cell membrane</keyword>
<dbReference type="InterPro" id="IPR038731">
    <property type="entry name" value="RgtA/B/C-like"/>
</dbReference>
<feature type="transmembrane region" description="Helical" evidence="8">
    <location>
        <begin position="163"/>
        <end position="182"/>
    </location>
</feature>
<feature type="transmembrane region" description="Helical" evidence="8">
    <location>
        <begin position="20"/>
        <end position="37"/>
    </location>
</feature>
<evidence type="ECO:0000256" key="3">
    <source>
        <dbReference type="ARBA" id="ARBA00022676"/>
    </source>
</evidence>
<dbReference type="PANTHER" id="PTHR33908:SF11">
    <property type="entry name" value="MEMBRANE PROTEIN"/>
    <property type="match status" value="1"/>
</dbReference>
<evidence type="ECO:0000256" key="7">
    <source>
        <dbReference type="ARBA" id="ARBA00023136"/>
    </source>
</evidence>
<feature type="transmembrane region" description="Helical" evidence="8">
    <location>
        <begin position="341"/>
        <end position="358"/>
    </location>
</feature>
<name>A0A1F7YJD7_9BACT</name>
<dbReference type="PANTHER" id="PTHR33908">
    <property type="entry name" value="MANNOSYLTRANSFERASE YKCB-RELATED"/>
    <property type="match status" value="1"/>
</dbReference>
<keyword evidence="6 8" id="KW-1133">Transmembrane helix</keyword>
<sequence length="480" mass="55183">MLKLGFWENFKKLPFETKIFVAVLPLGIILRLVALFARDIWFDEAFTYQIAKLPLKDLLRAILTDNNPPIYYLLIHFVLYLGKSIFLLRTPSLILNLLSVYVLYKMVKTNFNKKIAILASSLYLLSPLEVYMSSEARLHSLAMFFAMLIIYFFMTVAKKPKPYWIFFFTLFFILGLYTQYYIGLLMLPFSILVIFKRTNIFLKKWLLIISLVVLAVIPWLILSSQTLHNGCACSNTLLALPATLVSPIIAGIGDVSLRSFPQLPPLLFIFFTFISITAILFFLKGLIKCGKFSLIYLTPLIFLSLTGFSLPVFSPKAAAIVSPLFFLFVSHGILKSKFKKVLAFGLVASLFSVSFIQITDPFFQGQKFAPLVNTLRSDDQAPILHTSTYTYYSLNYYLEKRKQVLITSNALSPDTVKFIGGEKTNFLYKNNTVWLVNTKKWVDPIEYEKEITKIYKVYDITKKYNVNSVSIEYLQRKNLH</sequence>
<reference evidence="10 11" key="1">
    <citation type="journal article" date="2016" name="Nat. Commun.">
        <title>Thousands of microbial genomes shed light on interconnected biogeochemical processes in an aquifer system.</title>
        <authorList>
            <person name="Anantharaman K."/>
            <person name="Brown C.T."/>
            <person name="Hug L.A."/>
            <person name="Sharon I."/>
            <person name="Castelle C.J."/>
            <person name="Probst A.J."/>
            <person name="Thomas B.C."/>
            <person name="Singh A."/>
            <person name="Wilkins M.J."/>
            <person name="Karaoz U."/>
            <person name="Brodie E.L."/>
            <person name="Williams K.H."/>
            <person name="Hubbard S.S."/>
            <person name="Banfield J.F."/>
        </authorList>
    </citation>
    <scope>NUCLEOTIDE SEQUENCE [LARGE SCALE GENOMIC DNA]</scope>
</reference>
<comment type="subcellular location">
    <subcellularLocation>
        <location evidence="1">Cell membrane</location>
        <topology evidence="1">Multi-pass membrane protein</topology>
    </subcellularLocation>
</comment>
<dbReference type="AlphaFoldDB" id="A0A1F7YJD7"/>